<feature type="region of interest" description="Disordered" evidence="1">
    <location>
        <begin position="100"/>
        <end position="126"/>
    </location>
</feature>
<organism evidence="2 3">
    <name type="scientific">Wickerhamomyces ciferrii (strain ATCC 14091 / BCRC 22168 / CBS 111 / JCM 3599 / NBRC 0793 / NRRL Y-1031 F-60-10)</name>
    <name type="common">Yeast</name>
    <name type="synonym">Pichia ciferrii</name>
    <dbReference type="NCBI Taxonomy" id="1206466"/>
    <lineage>
        <taxon>Eukaryota</taxon>
        <taxon>Fungi</taxon>
        <taxon>Dikarya</taxon>
        <taxon>Ascomycota</taxon>
        <taxon>Saccharomycotina</taxon>
        <taxon>Saccharomycetes</taxon>
        <taxon>Phaffomycetales</taxon>
        <taxon>Wickerhamomycetaceae</taxon>
        <taxon>Wickerhamomyces</taxon>
    </lineage>
</organism>
<protein>
    <submittedName>
        <fullName evidence="2">Uncharacterized protein</fullName>
    </submittedName>
</protein>
<accession>K0KPN9</accession>
<dbReference type="AlphaFoldDB" id="K0KPN9"/>
<comment type="caution">
    <text evidence="2">The sequence shown here is derived from an EMBL/GenBank/DDBJ whole genome shotgun (WGS) entry which is preliminary data.</text>
</comment>
<dbReference type="Proteomes" id="UP000009328">
    <property type="component" value="Unassembled WGS sequence"/>
</dbReference>
<dbReference type="InParanoid" id="K0KPN9"/>
<feature type="compositionally biased region" description="Basic and acidic residues" evidence="1">
    <location>
        <begin position="101"/>
        <end position="120"/>
    </location>
</feature>
<reference evidence="2 3" key="1">
    <citation type="journal article" date="2012" name="Eukaryot. Cell">
        <title>Draft genome sequence of Wickerhamomyces ciferrii NRRL Y-1031 F-60-10.</title>
        <authorList>
            <person name="Schneider J."/>
            <person name="Andrea H."/>
            <person name="Blom J."/>
            <person name="Jaenicke S."/>
            <person name="Ruckert C."/>
            <person name="Schorsch C."/>
            <person name="Szczepanowski R."/>
            <person name="Farwick M."/>
            <person name="Goesmann A."/>
            <person name="Puhler A."/>
            <person name="Schaffer S."/>
            <person name="Tauch A."/>
            <person name="Kohler T."/>
            <person name="Brinkrolf K."/>
        </authorList>
    </citation>
    <scope>NUCLEOTIDE SEQUENCE [LARGE SCALE GENOMIC DNA]</scope>
    <source>
        <strain evidence="3">ATCC 14091 / BCRC 22168 / CBS 111 / JCM 3599 / NBRC 0793 / NRRL Y-1031 F-60-10</strain>
    </source>
</reference>
<keyword evidence="3" id="KW-1185">Reference proteome</keyword>
<name>K0KPN9_WICCF</name>
<gene>
    <name evidence="2" type="ORF">BN7_2897</name>
</gene>
<sequence>MATLDKNLERIELLSSLFIDKDADTTVASQEVQDIDYESGSNAGEDGNLVVKLKKKKHHHRHNHHSPMRLRDRLANFFGYRNSVDEQLMKFANDEELEECQLEKEREPSLPDTIKSDETRGSSLINEQTTYYNTLRNKHIEDIPNPDQSENEIPIG</sequence>
<dbReference type="HOGENOM" id="CLU_1688114_0_0_1"/>
<evidence type="ECO:0000313" key="2">
    <source>
        <dbReference type="EMBL" id="CCH43349.1"/>
    </source>
</evidence>
<dbReference type="EMBL" id="CAIF01000076">
    <property type="protein sequence ID" value="CCH43349.1"/>
    <property type="molecule type" value="Genomic_DNA"/>
</dbReference>
<evidence type="ECO:0000256" key="1">
    <source>
        <dbReference type="SAM" id="MobiDB-lite"/>
    </source>
</evidence>
<proteinExistence type="predicted"/>
<evidence type="ECO:0000313" key="3">
    <source>
        <dbReference type="Proteomes" id="UP000009328"/>
    </source>
</evidence>